<evidence type="ECO:0000256" key="1">
    <source>
        <dbReference type="SAM" id="MobiDB-lite"/>
    </source>
</evidence>
<evidence type="ECO:0000259" key="3">
    <source>
        <dbReference type="Pfam" id="PF20041"/>
    </source>
</evidence>
<dbReference type="Gene3D" id="2.180.10.10">
    <property type="entry name" value="RHS repeat-associated core"/>
    <property type="match status" value="2"/>
</dbReference>
<evidence type="ECO:0000313" key="5">
    <source>
        <dbReference type="Proteomes" id="UP001200145"/>
    </source>
</evidence>
<evidence type="ECO:0000313" key="4">
    <source>
        <dbReference type="EMBL" id="MCF1714190.1"/>
    </source>
</evidence>
<feature type="domain" description="DUF6443" evidence="3">
    <location>
        <begin position="36"/>
        <end position="192"/>
    </location>
</feature>
<feature type="region of interest" description="Disordered" evidence="1">
    <location>
        <begin position="1261"/>
        <end position="1282"/>
    </location>
</feature>
<name>A0ABS9BFV5_9BACT</name>
<keyword evidence="2" id="KW-0732">Signal</keyword>
<keyword evidence="5" id="KW-1185">Reference proteome</keyword>
<reference evidence="4 5" key="1">
    <citation type="submission" date="2022-01" db="EMBL/GenBank/DDBJ databases">
        <title>Flavihumibacter sp. nov., isolated from sediment of a river.</title>
        <authorList>
            <person name="Liu H."/>
        </authorList>
    </citation>
    <scope>NUCLEOTIDE SEQUENCE [LARGE SCALE GENOMIC DNA]</scope>
    <source>
        <strain evidence="4 5">RY-1</strain>
    </source>
</reference>
<dbReference type="NCBIfam" id="TIGR03696">
    <property type="entry name" value="Rhs_assc_core"/>
    <property type="match status" value="1"/>
</dbReference>
<dbReference type="RefSeq" id="WP_234864717.1">
    <property type="nucleotide sequence ID" value="NZ_JAKEVY010000001.1"/>
</dbReference>
<dbReference type="Pfam" id="PF20041">
    <property type="entry name" value="DUF6443"/>
    <property type="match status" value="1"/>
</dbReference>
<dbReference type="EMBL" id="JAKEVY010000001">
    <property type="protein sequence ID" value="MCF1714190.1"/>
    <property type="molecule type" value="Genomic_DNA"/>
</dbReference>
<dbReference type="InterPro" id="IPR045619">
    <property type="entry name" value="DUF6443"/>
</dbReference>
<dbReference type="Proteomes" id="UP001200145">
    <property type="component" value="Unassembled WGS sequence"/>
</dbReference>
<organism evidence="4 5">
    <name type="scientific">Flavihumibacter fluminis</name>
    <dbReference type="NCBI Taxonomy" id="2909236"/>
    <lineage>
        <taxon>Bacteria</taxon>
        <taxon>Pseudomonadati</taxon>
        <taxon>Bacteroidota</taxon>
        <taxon>Chitinophagia</taxon>
        <taxon>Chitinophagales</taxon>
        <taxon>Chitinophagaceae</taxon>
        <taxon>Flavihumibacter</taxon>
    </lineage>
</organism>
<accession>A0ABS9BFV5</accession>
<dbReference type="InterPro" id="IPR022385">
    <property type="entry name" value="Rhs_assc_core"/>
</dbReference>
<feature type="chain" id="PRO_5046623559" evidence="2">
    <location>
        <begin position="28"/>
        <end position="1463"/>
    </location>
</feature>
<comment type="caution">
    <text evidence="4">The sequence shown here is derived from an EMBL/GenBank/DDBJ whole genome shotgun (WGS) entry which is preliminary data.</text>
</comment>
<gene>
    <name evidence="4" type="ORF">L0U88_06080</name>
</gene>
<sequence length="1463" mass="162916">MNHMHQTLIRLTAFLLTCCVVLPNRTAAQTPINFVRTWEAMSPQTDPATMGSKTVREVRQTTQYLDGLGRPIQTVVKQGSLNTAAGHTQAYDMVSPVEYDAFGRQEKQYLPFAAHSNISGSASPTDGSYKSNALLQQNWFYSNSNALSPINGQGDTKYYGQTVFEASPLNRVDKQMAPGESWVGAGRGIESKRYFNTALDEVRNWNVVDNGVVGDLGTYTLGTNYAPGTLYKNMTVDEMGNQVLEFTDKEGKVILKKVQTINGAVENGAGINHTNWLCTYYIYDDLGQLRCVVQPLGVKLLQDNSSLNWQLSNATFLNEQCFRYAYDKRGRMIVKKVPGAGEVRMVYDARDRLVLSQDANMRALSQKNWMYTTYDELNRPKKTGLMTTSSTHLTLINAAATQTAYPNPSNFTPFEELTELVYDSYEGLPNHQGISATYNTAYKTSAYMSTTYLTSPLFAENPLPSSAVIGKPTWTKTKVLGTSSTYLYTVMIYDDKGRVIQTQTTNLLGGLDIVSNQYSWNGSLLHSVMRQQVIGSPNQETIVATKYSYDNLWRQEKIEKKVSHSLVNSGTLPSSYKTTALLKYDGLGQLKDKNLGSKPSAPTSPLANLNHLYNIRGWLLGVNKSQMTTLGADRYFAFELAYDRLNGWGSNTKQYNGNIGSINWKTEGEPDAIRKLAFTYDKVNRLQHSVYSDNAASGLDFSTNSISYDYNGNIAGLQRKGWKPGGSVTIDALNYAYNTFSNKLKNVREGQNDPNSLLGDFKVSSNHVQVKDVNLTVDYEYDANGNMVKDLNKDIATMSGGNAITYNHLNLPTQLTIRKNTNSNRGTITYTYDAGGNKLRKETSDISTAGKTITTTTNYLMGLVYETRITSPADAANDYTNRLQLISHEEGRIRFTPAIGAAPAKLDYDYFLKDHLGNVRMVLTEEVASETYPTLTFEGASGSAEVQNQDKFWENKSGQSINVVASRTAHSTGTNAMLPRKSLGAIGAAKLLKVMSGDKIQASVQFYYTTANTNNTGASGINSLTANIATLIGNSITPAGVIKNGASAVGATLSAQDPLITMLNTPNSTSGANNAPKAYLHILLFNEQFQFDQVNSRVVPVSYQVGSWGTISRIGANAVPVKKNGYAYVYFSNESDELVYFDNFNLTHERGPILEETHYYPFGLTMAGISSRAMGKMDNKYEFNGKEKQEKEFSDGASLDWYDYGARMYDQQIGRWHVIDPLAEKYNDVSPYAFVKNSPINHIEVDGRYFDKQNEKTAQRMERRAERRADRLEKKADRLEQKGRDIGDLRERASELRQSAGDIRDMRGSETEFRFAKVNDRLNTVRDESGNGLPVTKRTGSNQITMFMDSKKNYHEPRHGGQIARGEYDTDLFGNTTKGYGAQSEISAYRAEYAFRGRLSYVPGIDLTNKDNLLKLGSGVRGFRQSITNIGGITNDMLRSMVDQPGINQRYIYLDRPKEWWEN</sequence>
<feature type="signal peptide" evidence="2">
    <location>
        <begin position="1"/>
        <end position="27"/>
    </location>
</feature>
<proteinExistence type="predicted"/>
<protein>
    <submittedName>
        <fullName evidence="4">DUF6443 domain-containing protein</fullName>
    </submittedName>
</protein>
<evidence type="ECO:0000256" key="2">
    <source>
        <dbReference type="SAM" id="SignalP"/>
    </source>
</evidence>